<proteinExistence type="inferred from homology"/>
<evidence type="ECO:0000256" key="7">
    <source>
        <dbReference type="RuleBase" id="RU003707"/>
    </source>
</evidence>
<evidence type="ECO:0000313" key="8">
    <source>
        <dbReference type="EMBL" id="KAF5385864.1"/>
    </source>
</evidence>
<dbReference type="PROSITE" id="PS00166">
    <property type="entry name" value="ENOYL_COA_HYDRATASE"/>
    <property type="match status" value="1"/>
</dbReference>
<dbReference type="InterPro" id="IPR014748">
    <property type="entry name" value="Enoyl-CoA_hydra_C"/>
</dbReference>
<keyword evidence="4" id="KW-0443">Lipid metabolism</keyword>
<keyword evidence="3" id="KW-0276">Fatty acid metabolism</keyword>
<dbReference type="PANTHER" id="PTHR11941">
    <property type="entry name" value="ENOYL-COA HYDRATASE-RELATED"/>
    <property type="match status" value="1"/>
</dbReference>
<keyword evidence="5" id="KW-0456">Lyase</keyword>
<organism evidence="8 9">
    <name type="scientific">Tricholomella constricta</name>
    <dbReference type="NCBI Taxonomy" id="117010"/>
    <lineage>
        <taxon>Eukaryota</taxon>
        <taxon>Fungi</taxon>
        <taxon>Dikarya</taxon>
        <taxon>Basidiomycota</taxon>
        <taxon>Agaricomycotina</taxon>
        <taxon>Agaricomycetes</taxon>
        <taxon>Agaricomycetidae</taxon>
        <taxon>Agaricales</taxon>
        <taxon>Tricholomatineae</taxon>
        <taxon>Lyophyllaceae</taxon>
        <taxon>Tricholomella</taxon>
    </lineage>
</organism>
<dbReference type="Proteomes" id="UP000565441">
    <property type="component" value="Unassembled WGS sequence"/>
</dbReference>
<evidence type="ECO:0000256" key="1">
    <source>
        <dbReference type="ARBA" id="ARBA00005254"/>
    </source>
</evidence>
<comment type="similarity">
    <text evidence="1 7">Belongs to the enoyl-CoA hydratase/isomerase family.</text>
</comment>
<gene>
    <name evidence="8" type="ORF">D9615_002358</name>
</gene>
<evidence type="ECO:0000313" key="9">
    <source>
        <dbReference type="Proteomes" id="UP000565441"/>
    </source>
</evidence>
<dbReference type="FunFam" id="3.90.226.10:FF:000019">
    <property type="entry name" value="Enoyl-CoA hydratase, mitochondrial"/>
    <property type="match status" value="1"/>
</dbReference>
<dbReference type="GO" id="GO:0004300">
    <property type="term" value="F:enoyl-CoA hydratase activity"/>
    <property type="evidence" value="ECO:0007669"/>
    <property type="project" value="UniProtKB-EC"/>
</dbReference>
<dbReference type="PANTHER" id="PTHR11941:SF54">
    <property type="entry name" value="ENOYL-COA HYDRATASE, MITOCHONDRIAL"/>
    <property type="match status" value="1"/>
</dbReference>
<dbReference type="Gene3D" id="3.90.226.10">
    <property type="entry name" value="2-enoyl-CoA Hydratase, Chain A, domain 1"/>
    <property type="match status" value="1"/>
</dbReference>
<dbReference type="EC" id="4.2.1.17" evidence="2"/>
<dbReference type="Pfam" id="PF00378">
    <property type="entry name" value="ECH_1"/>
    <property type="match status" value="1"/>
</dbReference>
<dbReference type="InterPro" id="IPR018376">
    <property type="entry name" value="Enoyl-CoA_hyd/isom_CS"/>
</dbReference>
<protein>
    <recommendedName>
        <fullName evidence="6">Probable enoyl-CoA hydratase, mitochondrial</fullName>
        <ecNumber evidence="2">4.2.1.17</ecNumber>
    </recommendedName>
</protein>
<evidence type="ECO:0000256" key="2">
    <source>
        <dbReference type="ARBA" id="ARBA00012076"/>
    </source>
</evidence>
<dbReference type="Gene3D" id="1.10.12.10">
    <property type="entry name" value="Lyase 2-enoyl-coa Hydratase, Chain A, domain 2"/>
    <property type="match status" value="1"/>
</dbReference>
<sequence>MSHSICRSLYNPLRTATAARPQLLKLSPRTIRLMSTTQYNYILTSRPEPAVTLITLNRPKALNALCSPLFAELNQALREADDDSSVSAIVLTGSDRAFAAGADIKEMKDLEFSEVYKTRFLEDWAEMTRIRKPIIAAVSGYALGGGCELALMCDIILASPTAKFGQPEINLGTIPGGGGSQRLAHIVGKSRTMEMVLTGRMISAQEASDWGIVSRVVKEGDGEVVKEAIAVGKEIASKSQISVQAGKEVVNAAYELTLAEGLRFERRIFHGLFATKDQKEGMSAFAQKRKPNFVNE</sequence>
<dbReference type="GO" id="GO:0006635">
    <property type="term" value="P:fatty acid beta-oxidation"/>
    <property type="evidence" value="ECO:0007669"/>
    <property type="project" value="TreeGrafter"/>
</dbReference>
<keyword evidence="9" id="KW-1185">Reference proteome</keyword>
<dbReference type="InterPro" id="IPR001753">
    <property type="entry name" value="Enoyl-CoA_hydra/iso"/>
</dbReference>
<dbReference type="GO" id="GO:0005739">
    <property type="term" value="C:mitochondrion"/>
    <property type="evidence" value="ECO:0007669"/>
    <property type="project" value="TreeGrafter"/>
</dbReference>
<dbReference type="EMBL" id="JAACJP010000003">
    <property type="protein sequence ID" value="KAF5385864.1"/>
    <property type="molecule type" value="Genomic_DNA"/>
</dbReference>
<evidence type="ECO:0000256" key="4">
    <source>
        <dbReference type="ARBA" id="ARBA00023098"/>
    </source>
</evidence>
<dbReference type="InterPro" id="IPR029045">
    <property type="entry name" value="ClpP/crotonase-like_dom_sf"/>
</dbReference>
<dbReference type="OrthoDB" id="2018133at2759"/>
<evidence type="ECO:0000256" key="6">
    <source>
        <dbReference type="ARBA" id="ARBA00073937"/>
    </source>
</evidence>
<dbReference type="FunFam" id="1.10.12.10:FF:000001">
    <property type="entry name" value="Probable enoyl-CoA hydratase, mitochondrial"/>
    <property type="match status" value="1"/>
</dbReference>
<comment type="caution">
    <text evidence="8">The sequence shown here is derived from an EMBL/GenBank/DDBJ whole genome shotgun (WGS) entry which is preliminary data.</text>
</comment>
<dbReference type="CDD" id="cd06558">
    <property type="entry name" value="crotonase-like"/>
    <property type="match status" value="1"/>
</dbReference>
<reference evidence="8 9" key="1">
    <citation type="journal article" date="2020" name="ISME J.">
        <title>Uncovering the hidden diversity of litter-decomposition mechanisms in mushroom-forming fungi.</title>
        <authorList>
            <person name="Floudas D."/>
            <person name="Bentzer J."/>
            <person name="Ahren D."/>
            <person name="Johansson T."/>
            <person name="Persson P."/>
            <person name="Tunlid A."/>
        </authorList>
    </citation>
    <scope>NUCLEOTIDE SEQUENCE [LARGE SCALE GENOMIC DNA]</scope>
    <source>
        <strain evidence="8 9">CBS 661.87</strain>
    </source>
</reference>
<name>A0A8H5HMJ1_9AGAR</name>
<dbReference type="SUPFAM" id="SSF52096">
    <property type="entry name" value="ClpP/crotonase"/>
    <property type="match status" value="1"/>
</dbReference>
<evidence type="ECO:0000256" key="3">
    <source>
        <dbReference type="ARBA" id="ARBA00022832"/>
    </source>
</evidence>
<evidence type="ECO:0000256" key="5">
    <source>
        <dbReference type="ARBA" id="ARBA00023239"/>
    </source>
</evidence>
<dbReference type="AlphaFoldDB" id="A0A8H5HMJ1"/>
<accession>A0A8H5HMJ1</accession>